<proteinExistence type="predicted"/>
<evidence type="ECO:0000256" key="2">
    <source>
        <dbReference type="ARBA" id="ARBA00039140"/>
    </source>
</evidence>
<comment type="caution">
    <text evidence="6">The sequence shown here is derived from an EMBL/GenBank/DDBJ whole genome shotgun (WGS) entry which is preliminary data.</text>
</comment>
<organism evidence="6 7">
    <name type="scientific">Muricoccus vinaceus</name>
    <dbReference type="NCBI Taxonomy" id="424704"/>
    <lineage>
        <taxon>Bacteria</taxon>
        <taxon>Pseudomonadati</taxon>
        <taxon>Pseudomonadota</taxon>
        <taxon>Alphaproteobacteria</taxon>
        <taxon>Acetobacterales</taxon>
        <taxon>Roseomonadaceae</taxon>
        <taxon>Muricoccus</taxon>
    </lineage>
</organism>
<gene>
    <name evidence="6" type="ORF">ACFFIC_07310</name>
</gene>
<dbReference type="PROSITE" id="PS50122">
    <property type="entry name" value="CHEB"/>
    <property type="match status" value="1"/>
</dbReference>
<evidence type="ECO:0000256" key="1">
    <source>
        <dbReference type="ARBA" id="ARBA00022801"/>
    </source>
</evidence>
<dbReference type="InterPro" id="IPR000673">
    <property type="entry name" value="Sig_transdc_resp-reg_Me-estase"/>
</dbReference>
<feature type="domain" description="CheB-type methylesterase" evidence="5">
    <location>
        <begin position="1"/>
        <end position="70"/>
    </location>
</feature>
<keyword evidence="7" id="KW-1185">Reference proteome</keyword>
<evidence type="ECO:0000259" key="5">
    <source>
        <dbReference type="PROSITE" id="PS50122"/>
    </source>
</evidence>
<comment type="catalytic activity">
    <reaction evidence="3">
        <text>[protein]-L-glutamate 5-O-methyl ester + H2O = L-glutamyl-[protein] + methanol + H(+)</text>
        <dbReference type="Rhea" id="RHEA:23236"/>
        <dbReference type="Rhea" id="RHEA-COMP:10208"/>
        <dbReference type="Rhea" id="RHEA-COMP:10311"/>
        <dbReference type="ChEBI" id="CHEBI:15377"/>
        <dbReference type="ChEBI" id="CHEBI:15378"/>
        <dbReference type="ChEBI" id="CHEBI:17790"/>
        <dbReference type="ChEBI" id="CHEBI:29973"/>
        <dbReference type="ChEBI" id="CHEBI:82795"/>
        <dbReference type="EC" id="3.1.1.61"/>
    </reaction>
</comment>
<protein>
    <recommendedName>
        <fullName evidence="2">protein-glutamate methylesterase</fullName>
        <ecNumber evidence="2">3.1.1.61</ecNumber>
    </recommendedName>
</protein>
<accession>A0ABV6IP46</accession>
<dbReference type="SUPFAM" id="SSF52738">
    <property type="entry name" value="Methylesterase CheB, C-terminal domain"/>
    <property type="match status" value="1"/>
</dbReference>
<evidence type="ECO:0000256" key="3">
    <source>
        <dbReference type="ARBA" id="ARBA00048267"/>
    </source>
</evidence>
<dbReference type="EC" id="3.1.1.61" evidence="2"/>
<dbReference type="PANTHER" id="PTHR42872">
    <property type="entry name" value="PROTEIN-GLUTAMATE METHYLESTERASE/PROTEIN-GLUTAMINE GLUTAMINASE"/>
    <property type="match status" value="1"/>
</dbReference>
<dbReference type="EMBL" id="JBHLVZ010000005">
    <property type="protein sequence ID" value="MFC0385362.1"/>
    <property type="molecule type" value="Genomic_DNA"/>
</dbReference>
<dbReference type="Gene3D" id="3.40.50.180">
    <property type="entry name" value="Methylesterase CheB, C-terminal domain"/>
    <property type="match status" value="1"/>
</dbReference>
<evidence type="ECO:0000256" key="4">
    <source>
        <dbReference type="PROSITE-ProRule" id="PRU00050"/>
    </source>
</evidence>
<evidence type="ECO:0000313" key="7">
    <source>
        <dbReference type="Proteomes" id="UP001589789"/>
    </source>
</evidence>
<dbReference type="InterPro" id="IPR035909">
    <property type="entry name" value="CheB_C"/>
</dbReference>
<dbReference type="RefSeq" id="WP_377049510.1">
    <property type="nucleotide sequence ID" value="NZ_JBHLVZ010000005.1"/>
</dbReference>
<reference evidence="6 7" key="1">
    <citation type="submission" date="2024-09" db="EMBL/GenBank/DDBJ databases">
        <authorList>
            <person name="Sun Q."/>
            <person name="Mori K."/>
        </authorList>
    </citation>
    <scope>NUCLEOTIDE SEQUENCE [LARGE SCALE GENOMIC DNA]</scope>
    <source>
        <strain evidence="6 7">CCM 7468</strain>
    </source>
</reference>
<dbReference type="Proteomes" id="UP001589789">
    <property type="component" value="Unassembled WGS sequence"/>
</dbReference>
<dbReference type="PANTHER" id="PTHR42872:SF6">
    <property type="entry name" value="PROTEIN-GLUTAMATE METHYLESTERASE_PROTEIN-GLUTAMINE GLUTAMINASE"/>
    <property type="match status" value="1"/>
</dbReference>
<evidence type="ECO:0000313" key="6">
    <source>
        <dbReference type="EMBL" id="MFC0385362.1"/>
    </source>
</evidence>
<comment type="caution">
    <text evidence="4">Lacks conserved residue(s) required for the propagation of feature annotation.</text>
</comment>
<name>A0ABV6IP46_9PROT</name>
<dbReference type="Pfam" id="PF01339">
    <property type="entry name" value="CheB_methylest"/>
    <property type="match status" value="1"/>
</dbReference>
<keyword evidence="1" id="KW-0378">Hydrolase</keyword>
<sequence length="199" mass="20815">MARSAIDPLFRSAAPAFGPRVIGVVLTGLLNDGAAGLHAIKAAGGLAVVQHPLDAETGDMPLAALRAAEVEIAAGWRLGPRPLAEPVALTCPQCHGTLPEVTEAGPLRYRRRAGDAFTSEALGPAPEDGIEEALRMAMRMMVERTGLIGRMVRDAREAGRKAVAGLHGARAAEHARYAATLRRAVTQGLRLAHAGTNDI</sequence>